<evidence type="ECO:0000313" key="2">
    <source>
        <dbReference type="EMBL" id="NDJ16215.1"/>
    </source>
</evidence>
<keyword evidence="1" id="KW-0812">Transmembrane</keyword>
<keyword evidence="3" id="KW-1185">Reference proteome</keyword>
<protein>
    <submittedName>
        <fullName evidence="2">Uncharacterized protein</fullName>
    </submittedName>
</protein>
<evidence type="ECO:0000256" key="1">
    <source>
        <dbReference type="SAM" id="Phobius"/>
    </source>
</evidence>
<dbReference type="AlphaFoldDB" id="A0A8J7Z674"/>
<keyword evidence="1" id="KW-0472">Membrane</keyword>
<evidence type="ECO:0000313" key="3">
    <source>
        <dbReference type="Proteomes" id="UP000646053"/>
    </source>
</evidence>
<dbReference type="Proteomes" id="UP000646053">
    <property type="component" value="Unassembled WGS sequence"/>
</dbReference>
<organism evidence="2 3">
    <name type="scientific">Myxacorys almedinensis A</name>
    <dbReference type="NCBI Taxonomy" id="2690445"/>
    <lineage>
        <taxon>Bacteria</taxon>
        <taxon>Bacillati</taxon>
        <taxon>Cyanobacteriota</taxon>
        <taxon>Cyanophyceae</taxon>
        <taxon>Leptolyngbyales</taxon>
        <taxon>Leptolyngbyaceae</taxon>
        <taxon>Myxacorys</taxon>
        <taxon>Myxacorys almedinensis</taxon>
    </lineage>
</organism>
<accession>A0A8J7Z674</accession>
<feature type="transmembrane region" description="Helical" evidence="1">
    <location>
        <begin position="84"/>
        <end position="105"/>
    </location>
</feature>
<reference evidence="2" key="1">
    <citation type="submission" date="2019-12" db="EMBL/GenBank/DDBJ databases">
        <title>High-Quality draft genome sequences of three cyanobacteria isolated from the limestone walls of the Old Cathedral of Coimbra.</title>
        <authorList>
            <person name="Tiago I."/>
            <person name="Soares F."/>
            <person name="Portugal A."/>
        </authorList>
    </citation>
    <scope>NUCLEOTIDE SEQUENCE</scope>
    <source>
        <strain evidence="2">A</strain>
    </source>
</reference>
<feature type="transmembrane region" description="Helical" evidence="1">
    <location>
        <begin position="352"/>
        <end position="371"/>
    </location>
</feature>
<feature type="transmembrane region" description="Helical" evidence="1">
    <location>
        <begin position="220"/>
        <end position="239"/>
    </location>
</feature>
<sequence>MPIRVGAFALSLGLLVGVRQTGIKHPAKPWAIAVLCIMALELFWHPHLNSLPAGVAQCLMYLAILAPLFWVSRLPLNLNSLRGLVFLLWGFHTLSSGMGVLQTYYSDVFQFVLSTKIQAGVFGGDHLMIQLANGKMIHRPMGLTDIPGGAAKSGFYAVLLGTGIALQERRFIVRLMGIGSIPIGLFCIYLSQVRSILVSTLICLIVLAFTLLYQKRFLRLTALLGGMALGISVALSWALNIGGEATSDRLSSLFADRLDQVVYQNRGYFLEQTLTDLLSQYPLGAGLGRWGMINDYFGSTVNPLTAPIWVEIQWTGWLLDGGVPLILAYCGAIAMACYAVWAIMTNPTLKPLQLWASVVFAYNVGAIALTFNNSLFLSQSGMEFWLLNAVLFAVAHQLQKQQMGWFSGIKL</sequence>
<feature type="transmembrane region" description="Helical" evidence="1">
    <location>
        <begin position="326"/>
        <end position="345"/>
    </location>
</feature>
<feature type="transmembrane region" description="Helical" evidence="1">
    <location>
        <begin position="30"/>
        <end position="46"/>
    </location>
</feature>
<feature type="transmembrane region" description="Helical" evidence="1">
    <location>
        <begin position="171"/>
        <end position="190"/>
    </location>
</feature>
<feature type="transmembrane region" description="Helical" evidence="1">
    <location>
        <begin position="196"/>
        <end position="213"/>
    </location>
</feature>
<proteinExistence type="predicted"/>
<comment type="caution">
    <text evidence="2">The sequence shown here is derived from an EMBL/GenBank/DDBJ whole genome shotgun (WGS) entry which is preliminary data.</text>
</comment>
<name>A0A8J7Z674_9CYAN</name>
<feature type="transmembrane region" description="Helical" evidence="1">
    <location>
        <begin position="53"/>
        <end position="72"/>
    </location>
</feature>
<keyword evidence="1" id="KW-1133">Transmembrane helix</keyword>
<gene>
    <name evidence="2" type="ORF">GS601_02740</name>
</gene>
<dbReference type="EMBL" id="WVIE01000002">
    <property type="protein sequence ID" value="NDJ16215.1"/>
    <property type="molecule type" value="Genomic_DNA"/>
</dbReference>